<dbReference type="GO" id="GO:0006450">
    <property type="term" value="P:regulation of translational fidelity"/>
    <property type="evidence" value="ECO:0007669"/>
    <property type="project" value="TreeGrafter"/>
</dbReference>
<gene>
    <name evidence="13" type="ORF">SAMN05192573_104417</name>
</gene>
<evidence type="ECO:0000256" key="3">
    <source>
        <dbReference type="ARBA" id="ARBA00012584"/>
    </source>
</evidence>
<dbReference type="GO" id="GO:0000049">
    <property type="term" value="F:tRNA binding"/>
    <property type="evidence" value="ECO:0007669"/>
    <property type="project" value="TreeGrafter"/>
</dbReference>
<dbReference type="NCBIfam" id="TIGR00057">
    <property type="entry name" value="L-threonylcarbamoyladenylate synthase"/>
    <property type="match status" value="1"/>
</dbReference>
<reference evidence="14" key="1">
    <citation type="submission" date="2016-10" db="EMBL/GenBank/DDBJ databases">
        <authorList>
            <person name="Varghese N."/>
            <person name="Submissions S."/>
        </authorList>
    </citation>
    <scope>NUCLEOTIDE SEQUENCE [LARGE SCALE GENOMIC DNA]</scope>
    <source>
        <strain evidence="14">Gh-67</strain>
    </source>
</reference>
<evidence type="ECO:0000256" key="5">
    <source>
        <dbReference type="ARBA" id="ARBA00022679"/>
    </source>
</evidence>
<evidence type="ECO:0000256" key="2">
    <source>
        <dbReference type="ARBA" id="ARBA00007663"/>
    </source>
</evidence>
<keyword evidence="4" id="KW-0963">Cytoplasm</keyword>
<dbReference type="Pfam" id="PF01300">
    <property type="entry name" value="Sua5_yciO_yrdC"/>
    <property type="match status" value="1"/>
</dbReference>
<accession>A0A1G7WIU0</accession>
<dbReference type="SUPFAM" id="SSF55821">
    <property type="entry name" value="YrdC/RibB"/>
    <property type="match status" value="1"/>
</dbReference>
<dbReference type="GO" id="GO:0003725">
    <property type="term" value="F:double-stranded RNA binding"/>
    <property type="evidence" value="ECO:0007669"/>
    <property type="project" value="InterPro"/>
</dbReference>
<evidence type="ECO:0000313" key="13">
    <source>
        <dbReference type="EMBL" id="SDG71110.1"/>
    </source>
</evidence>
<evidence type="ECO:0000256" key="7">
    <source>
        <dbReference type="ARBA" id="ARBA00022695"/>
    </source>
</evidence>
<dbReference type="Proteomes" id="UP000199705">
    <property type="component" value="Unassembled WGS sequence"/>
</dbReference>
<dbReference type="InterPro" id="IPR050156">
    <property type="entry name" value="TC-AMP_synthase_SUA5"/>
</dbReference>
<evidence type="ECO:0000259" key="12">
    <source>
        <dbReference type="PROSITE" id="PS51163"/>
    </source>
</evidence>
<keyword evidence="9" id="KW-0067">ATP-binding</keyword>
<keyword evidence="14" id="KW-1185">Reference proteome</keyword>
<dbReference type="GO" id="GO:0005524">
    <property type="term" value="F:ATP binding"/>
    <property type="evidence" value="ECO:0007669"/>
    <property type="project" value="UniProtKB-KW"/>
</dbReference>
<dbReference type="Gene3D" id="3.90.870.10">
    <property type="entry name" value="DHBP synthase"/>
    <property type="match status" value="1"/>
</dbReference>
<dbReference type="GO" id="GO:0061710">
    <property type="term" value="F:L-threonylcarbamoyladenylate synthase"/>
    <property type="evidence" value="ECO:0007669"/>
    <property type="project" value="UniProtKB-EC"/>
</dbReference>
<comment type="similarity">
    <text evidence="2">Belongs to the SUA5 family.</text>
</comment>
<dbReference type="RefSeq" id="WP_091166671.1">
    <property type="nucleotide sequence ID" value="NZ_CP071878.2"/>
</dbReference>
<keyword evidence="6" id="KW-0819">tRNA processing</keyword>
<feature type="domain" description="YrdC-like" evidence="12">
    <location>
        <begin position="3"/>
        <end position="189"/>
    </location>
</feature>
<evidence type="ECO:0000256" key="8">
    <source>
        <dbReference type="ARBA" id="ARBA00022741"/>
    </source>
</evidence>
<dbReference type="PANTHER" id="PTHR17490:SF16">
    <property type="entry name" value="THREONYLCARBAMOYL-AMP SYNTHASE"/>
    <property type="match status" value="1"/>
</dbReference>
<dbReference type="EC" id="2.7.7.87" evidence="3"/>
<proteinExistence type="inferred from homology"/>
<evidence type="ECO:0000256" key="1">
    <source>
        <dbReference type="ARBA" id="ARBA00004496"/>
    </source>
</evidence>
<dbReference type="InterPro" id="IPR006070">
    <property type="entry name" value="Sua5-like_dom"/>
</dbReference>
<name>A0A1G7WIU0_9SPHI</name>
<evidence type="ECO:0000256" key="11">
    <source>
        <dbReference type="ARBA" id="ARBA00048366"/>
    </source>
</evidence>
<dbReference type="PANTHER" id="PTHR17490">
    <property type="entry name" value="SUA5"/>
    <property type="match status" value="1"/>
</dbReference>
<evidence type="ECO:0000313" key="14">
    <source>
        <dbReference type="Proteomes" id="UP000199705"/>
    </source>
</evidence>
<dbReference type="STRING" id="551996.SAMN05192573_104417"/>
<dbReference type="EMBL" id="FNCG01000004">
    <property type="protein sequence ID" value="SDG71110.1"/>
    <property type="molecule type" value="Genomic_DNA"/>
</dbReference>
<evidence type="ECO:0000256" key="10">
    <source>
        <dbReference type="ARBA" id="ARBA00029774"/>
    </source>
</evidence>
<dbReference type="GO" id="GO:0005737">
    <property type="term" value="C:cytoplasm"/>
    <property type="evidence" value="ECO:0007669"/>
    <property type="project" value="UniProtKB-SubCell"/>
</dbReference>
<dbReference type="PROSITE" id="PS51163">
    <property type="entry name" value="YRDC"/>
    <property type="match status" value="1"/>
</dbReference>
<evidence type="ECO:0000256" key="6">
    <source>
        <dbReference type="ARBA" id="ARBA00022694"/>
    </source>
</evidence>
<keyword evidence="8" id="KW-0547">Nucleotide-binding</keyword>
<organism evidence="13 14">
    <name type="scientific">Mucilaginibacter gossypii</name>
    <dbReference type="NCBI Taxonomy" id="551996"/>
    <lineage>
        <taxon>Bacteria</taxon>
        <taxon>Pseudomonadati</taxon>
        <taxon>Bacteroidota</taxon>
        <taxon>Sphingobacteriia</taxon>
        <taxon>Sphingobacteriales</taxon>
        <taxon>Sphingobacteriaceae</taxon>
        <taxon>Mucilaginibacter</taxon>
    </lineage>
</organism>
<keyword evidence="5" id="KW-0808">Transferase</keyword>
<evidence type="ECO:0000256" key="4">
    <source>
        <dbReference type="ARBA" id="ARBA00022490"/>
    </source>
</evidence>
<keyword evidence="7" id="KW-0548">Nucleotidyltransferase</keyword>
<sequence>MLRDEVAKAFKIVQEGGIILYPTDTIWGIGCDATNTEAIQKIYRLKQRDEAKSMIILLDTENKLESYISEVNPLAFELIEYAENPLTLVMPGAKNISPALIAADGSVGIRVVKDTPFCQQLIQRLRKPLVSTSANISGKPSPQYFSQIDQEIIDGVDYVVDLEQHSKEIKTPSTIMRLAPDGRFEFLRR</sequence>
<evidence type="ECO:0000256" key="9">
    <source>
        <dbReference type="ARBA" id="ARBA00022840"/>
    </source>
</evidence>
<dbReference type="GO" id="GO:0008033">
    <property type="term" value="P:tRNA processing"/>
    <property type="evidence" value="ECO:0007669"/>
    <property type="project" value="UniProtKB-KW"/>
</dbReference>
<dbReference type="AlphaFoldDB" id="A0A1G7WIU0"/>
<dbReference type="InterPro" id="IPR017945">
    <property type="entry name" value="DHBP_synth_RibB-like_a/b_dom"/>
</dbReference>
<comment type="catalytic activity">
    <reaction evidence="11">
        <text>L-threonine + hydrogencarbonate + ATP = L-threonylcarbamoyladenylate + diphosphate + H2O</text>
        <dbReference type="Rhea" id="RHEA:36407"/>
        <dbReference type="ChEBI" id="CHEBI:15377"/>
        <dbReference type="ChEBI" id="CHEBI:17544"/>
        <dbReference type="ChEBI" id="CHEBI:30616"/>
        <dbReference type="ChEBI" id="CHEBI:33019"/>
        <dbReference type="ChEBI" id="CHEBI:57926"/>
        <dbReference type="ChEBI" id="CHEBI:73682"/>
        <dbReference type="EC" id="2.7.7.87"/>
    </reaction>
</comment>
<comment type="subcellular location">
    <subcellularLocation>
        <location evidence="1">Cytoplasm</location>
    </subcellularLocation>
</comment>
<protein>
    <recommendedName>
        <fullName evidence="10">L-threonylcarbamoyladenylate synthase</fullName>
        <ecNumber evidence="3">2.7.7.87</ecNumber>
    </recommendedName>
    <alternativeName>
        <fullName evidence="10">L-threonylcarbamoyladenylate synthase</fullName>
    </alternativeName>
</protein>